<gene>
    <name evidence="7" type="ORF">PZA18_16665</name>
</gene>
<evidence type="ECO:0000256" key="1">
    <source>
        <dbReference type="ARBA" id="ARBA00004651"/>
    </source>
</evidence>
<name>A0ABT7E059_9NEIS</name>
<feature type="transmembrane region" description="Helical" evidence="6">
    <location>
        <begin position="83"/>
        <end position="102"/>
    </location>
</feature>
<keyword evidence="5 6" id="KW-0472">Membrane</keyword>
<evidence type="ECO:0000313" key="7">
    <source>
        <dbReference type="EMBL" id="MDK2125689.1"/>
    </source>
</evidence>
<dbReference type="RefSeq" id="WP_284101998.1">
    <property type="nucleotide sequence ID" value="NZ_JARRAF010000022.1"/>
</dbReference>
<evidence type="ECO:0000256" key="4">
    <source>
        <dbReference type="ARBA" id="ARBA00022989"/>
    </source>
</evidence>
<sequence length="200" mass="21736">MSEKLHHTLSEDIQALLIGSLNVALSVQVFKYANLQTGGTAGLAFLGHYLSHLPFGWIFFVINLPFYLFAWKAMGWPFTLKTFSAVALLSLYSELLPHWISFGHLNPWFAGILGGLLAGNGILILARHKASLGGVGVLALYLQETRGWRAGKLQMGADVLILLSAASILDPIRMAISILGAVTLNLVIAVNHRPGRYIGM</sequence>
<evidence type="ECO:0000313" key="8">
    <source>
        <dbReference type="Proteomes" id="UP001172778"/>
    </source>
</evidence>
<dbReference type="PANTHER" id="PTHR33545">
    <property type="entry name" value="UPF0750 MEMBRANE PROTEIN YITT-RELATED"/>
    <property type="match status" value="1"/>
</dbReference>
<dbReference type="InterPro" id="IPR051461">
    <property type="entry name" value="UPF0750_membrane"/>
</dbReference>
<dbReference type="PANTHER" id="PTHR33545:SF5">
    <property type="entry name" value="UPF0750 MEMBRANE PROTEIN YITT"/>
    <property type="match status" value="1"/>
</dbReference>
<dbReference type="Proteomes" id="UP001172778">
    <property type="component" value="Unassembled WGS sequence"/>
</dbReference>
<reference evidence="7" key="1">
    <citation type="submission" date="2023-03" db="EMBL/GenBank/DDBJ databases">
        <title>Chitinimonas shenzhenensis gen. nov., sp. nov., a novel member of family Burkholderiaceae isolated from activated sludge collected in Shen Zhen, China.</title>
        <authorList>
            <person name="Wang X."/>
        </authorList>
    </citation>
    <scope>NUCLEOTIDE SEQUENCE</scope>
    <source>
        <strain evidence="7">DQS-5</strain>
    </source>
</reference>
<dbReference type="InterPro" id="IPR003740">
    <property type="entry name" value="YitT"/>
</dbReference>
<evidence type="ECO:0000256" key="6">
    <source>
        <dbReference type="SAM" id="Phobius"/>
    </source>
</evidence>
<keyword evidence="4 6" id="KW-1133">Transmembrane helix</keyword>
<feature type="transmembrane region" description="Helical" evidence="6">
    <location>
        <begin position="108"/>
        <end position="126"/>
    </location>
</feature>
<organism evidence="7 8">
    <name type="scientific">Parachitinimonas caeni</name>
    <dbReference type="NCBI Taxonomy" id="3031301"/>
    <lineage>
        <taxon>Bacteria</taxon>
        <taxon>Pseudomonadati</taxon>
        <taxon>Pseudomonadota</taxon>
        <taxon>Betaproteobacteria</taxon>
        <taxon>Neisseriales</taxon>
        <taxon>Chitinibacteraceae</taxon>
        <taxon>Parachitinimonas</taxon>
    </lineage>
</organism>
<keyword evidence="3 6" id="KW-0812">Transmembrane</keyword>
<comment type="caution">
    <text evidence="7">The sequence shown here is derived from an EMBL/GenBank/DDBJ whole genome shotgun (WGS) entry which is preliminary data.</text>
</comment>
<evidence type="ECO:0000256" key="5">
    <source>
        <dbReference type="ARBA" id="ARBA00023136"/>
    </source>
</evidence>
<protein>
    <submittedName>
        <fullName evidence="7">YitT family protein</fullName>
    </submittedName>
</protein>
<accession>A0ABT7E059</accession>
<evidence type="ECO:0000256" key="2">
    <source>
        <dbReference type="ARBA" id="ARBA00022475"/>
    </source>
</evidence>
<evidence type="ECO:0000256" key="3">
    <source>
        <dbReference type="ARBA" id="ARBA00022692"/>
    </source>
</evidence>
<feature type="transmembrane region" description="Helical" evidence="6">
    <location>
        <begin position="53"/>
        <end position="71"/>
    </location>
</feature>
<dbReference type="Pfam" id="PF02588">
    <property type="entry name" value="YitT_membrane"/>
    <property type="match status" value="1"/>
</dbReference>
<keyword evidence="8" id="KW-1185">Reference proteome</keyword>
<comment type="subcellular location">
    <subcellularLocation>
        <location evidence="1">Cell membrane</location>
        <topology evidence="1">Multi-pass membrane protein</topology>
    </subcellularLocation>
</comment>
<dbReference type="EMBL" id="JARRAF010000022">
    <property type="protein sequence ID" value="MDK2125689.1"/>
    <property type="molecule type" value="Genomic_DNA"/>
</dbReference>
<keyword evidence="2" id="KW-1003">Cell membrane</keyword>
<proteinExistence type="predicted"/>